<dbReference type="AlphaFoldDB" id="A0A930V434"/>
<dbReference type="Pfam" id="PF02588">
    <property type="entry name" value="YitT_membrane"/>
    <property type="match status" value="1"/>
</dbReference>
<evidence type="ECO:0000256" key="7">
    <source>
        <dbReference type="SAM" id="Phobius"/>
    </source>
</evidence>
<evidence type="ECO:0000256" key="2">
    <source>
        <dbReference type="ARBA" id="ARBA00022475"/>
    </source>
</evidence>
<evidence type="ECO:0000256" key="1">
    <source>
        <dbReference type="ARBA" id="ARBA00004651"/>
    </source>
</evidence>
<keyword evidence="4 7" id="KW-1133">Transmembrane helix</keyword>
<comment type="caution">
    <text evidence="8">The sequence shown here is derived from an EMBL/GenBank/DDBJ whole genome shotgun (WGS) entry which is preliminary data.</text>
</comment>
<name>A0A930V434_9ACTN</name>
<reference evidence="8" key="1">
    <citation type="submission" date="2020-11" db="EMBL/GenBank/DDBJ databases">
        <title>Nocardioides sp. CBS4Y-1, whole genome shotgun sequence.</title>
        <authorList>
            <person name="Tuo L."/>
        </authorList>
    </citation>
    <scope>NUCLEOTIDE SEQUENCE</scope>
    <source>
        <strain evidence="8">CBS4Y-1</strain>
    </source>
</reference>
<feature type="transmembrane region" description="Helical" evidence="7">
    <location>
        <begin position="116"/>
        <end position="134"/>
    </location>
</feature>
<feature type="transmembrane region" description="Helical" evidence="7">
    <location>
        <begin position="51"/>
        <end position="72"/>
    </location>
</feature>
<evidence type="ECO:0000256" key="4">
    <source>
        <dbReference type="ARBA" id="ARBA00022989"/>
    </source>
</evidence>
<dbReference type="GO" id="GO:0005886">
    <property type="term" value="C:plasma membrane"/>
    <property type="evidence" value="ECO:0007669"/>
    <property type="project" value="UniProtKB-SubCell"/>
</dbReference>
<feature type="region of interest" description="Disordered" evidence="6">
    <location>
        <begin position="23"/>
        <end position="44"/>
    </location>
</feature>
<gene>
    <name evidence="8" type="ORF">ISG29_17350</name>
</gene>
<keyword evidence="2" id="KW-1003">Cell membrane</keyword>
<dbReference type="InterPro" id="IPR051461">
    <property type="entry name" value="UPF0750_membrane"/>
</dbReference>
<evidence type="ECO:0000313" key="8">
    <source>
        <dbReference type="EMBL" id="MBF4163457.1"/>
    </source>
</evidence>
<dbReference type="PANTHER" id="PTHR33545">
    <property type="entry name" value="UPF0750 MEMBRANE PROTEIN YITT-RELATED"/>
    <property type="match status" value="1"/>
</dbReference>
<evidence type="ECO:0000313" key="9">
    <source>
        <dbReference type="Proteomes" id="UP000656804"/>
    </source>
</evidence>
<evidence type="ECO:0000256" key="5">
    <source>
        <dbReference type="ARBA" id="ARBA00023136"/>
    </source>
</evidence>
<keyword evidence="9" id="KW-1185">Reference proteome</keyword>
<dbReference type="Proteomes" id="UP000656804">
    <property type="component" value="Unassembled WGS sequence"/>
</dbReference>
<keyword evidence="3 7" id="KW-0812">Transmembrane</keyword>
<dbReference type="EMBL" id="JADIVZ010000012">
    <property type="protein sequence ID" value="MBF4163457.1"/>
    <property type="molecule type" value="Genomic_DNA"/>
</dbReference>
<dbReference type="PANTHER" id="PTHR33545:SF5">
    <property type="entry name" value="UPF0750 MEMBRANE PROTEIN YITT"/>
    <property type="match status" value="1"/>
</dbReference>
<protein>
    <submittedName>
        <fullName evidence="8">YitT family protein</fullName>
    </submittedName>
</protein>
<sequence length="238" mass="24839">MRRGVFVDVRWAAASHYSRAVTSEAATQREAREQGPAGDPPVVPHSPLEDVLGVLIGTYVVSFGVAVLGGAGAVTGGTAGLSLLVAYVLDVPFGPVFALVNLPFFVLAWFRKGTSFTVRSAVSVALVSGFATLHDHLLTLPDLAPLYAVLTADLLIGIGLLIVFRHGSSLGGFNVVALLAQERFGWRAGYVQMGMDVVVVLAAFAVAAPLIVLVSALGALVLNQVLALNHRPGRYLGA</sequence>
<evidence type="ECO:0000256" key="3">
    <source>
        <dbReference type="ARBA" id="ARBA00022692"/>
    </source>
</evidence>
<evidence type="ECO:0000256" key="6">
    <source>
        <dbReference type="SAM" id="MobiDB-lite"/>
    </source>
</evidence>
<keyword evidence="5 7" id="KW-0472">Membrane</keyword>
<dbReference type="InterPro" id="IPR003740">
    <property type="entry name" value="YitT"/>
</dbReference>
<feature type="transmembrane region" description="Helical" evidence="7">
    <location>
        <begin position="197"/>
        <end position="222"/>
    </location>
</feature>
<accession>A0A930V434</accession>
<organism evidence="8 9">
    <name type="scientific">Nocardioides acrostichi</name>
    <dbReference type="NCBI Taxonomy" id="2784339"/>
    <lineage>
        <taxon>Bacteria</taxon>
        <taxon>Bacillati</taxon>
        <taxon>Actinomycetota</taxon>
        <taxon>Actinomycetes</taxon>
        <taxon>Propionibacteriales</taxon>
        <taxon>Nocardioidaceae</taxon>
        <taxon>Nocardioides</taxon>
    </lineage>
</organism>
<comment type="subcellular location">
    <subcellularLocation>
        <location evidence="1">Cell membrane</location>
        <topology evidence="1">Multi-pass membrane protein</topology>
    </subcellularLocation>
</comment>
<proteinExistence type="predicted"/>
<feature type="transmembrane region" description="Helical" evidence="7">
    <location>
        <begin position="84"/>
        <end position="109"/>
    </location>
</feature>